<evidence type="ECO:0000313" key="1">
    <source>
        <dbReference type="EMBL" id="ACY14089.1"/>
    </source>
</evidence>
<dbReference type="eggNOG" id="COG3500">
    <property type="taxonomic scope" value="Bacteria"/>
</dbReference>
<dbReference type="STRING" id="502025.Hoch_1537"/>
<organism evidence="1 2">
    <name type="scientific">Haliangium ochraceum (strain DSM 14365 / JCM 11303 / SMP-2)</name>
    <dbReference type="NCBI Taxonomy" id="502025"/>
    <lineage>
        <taxon>Bacteria</taxon>
        <taxon>Pseudomonadati</taxon>
        <taxon>Myxococcota</taxon>
        <taxon>Polyangia</taxon>
        <taxon>Haliangiales</taxon>
        <taxon>Kofleriaceae</taxon>
        <taxon>Haliangium</taxon>
    </lineage>
</organism>
<dbReference type="Proteomes" id="UP000001880">
    <property type="component" value="Chromosome"/>
</dbReference>
<protein>
    <submittedName>
        <fullName evidence="1">Uncharacterized protein</fullName>
    </submittedName>
</protein>
<proteinExistence type="predicted"/>
<sequence length="322" mass="33203">MSISAQIRVGTSEIGGAVHVRVARSMGATAGMSEIVVPGPIELGAAPGDEVAVQISEEDSPVTVFTGTLDSFEATSTHVLLRAFDSRVQAARLRVNRIFEDQASDIIVRDLAGEVGVTVGSLAEGATIKSYWAHDGRSVLGHMVHLSALSSAHLFVNGEGTLTTIPYAPSSPTLQLRHGEHLIAARAAKREGGGEVEVRTEGAASSDGDSAAYWPTTDTASVAGIGVMGDAGAPELWWIPELRAMDSATGAANGRALFRAQNTECTRVTCLGLLDVELGDAVTVTGVPSAIADALGLVVALEHVLGPSRGFLTTLRLMGAGG</sequence>
<gene>
    <name evidence="1" type="ordered locus">Hoch_1537</name>
</gene>
<name>D0LVV5_HALO1</name>
<dbReference type="SUPFAM" id="SSF69279">
    <property type="entry name" value="Phage tail proteins"/>
    <property type="match status" value="1"/>
</dbReference>
<dbReference type="HOGENOM" id="CLU_862682_0_0_7"/>
<accession>D0LVV5</accession>
<keyword evidence="2" id="KW-1185">Reference proteome</keyword>
<dbReference type="RefSeq" id="WP_012826698.1">
    <property type="nucleotide sequence ID" value="NC_013440.1"/>
</dbReference>
<dbReference type="KEGG" id="hoh:Hoch_1537"/>
<evidence type="ECO:0000313" key="2">
    <source>
        <dbReference type="Proteomes" id="UP000001880"/>
    </source>
</evidence>
<dbReference type="EMBL" id="CP001804">
    <property type="protein sequence ID" value="ACY14089.1"/>
    <property type="molecule type" value="Genomic_DNA"/>
</dbReference>
<dbReference type="AlphaFoldDB" id="D0LVV5"/>
<reference evidence="1 2" key="1">
    <citation type="journal article" date="2010" name="Stand. Genomic Sci.">
        <title>Complete genome sequence of Haliangium ochraceum type strain (SMP-2).</title>
        <authorList>
            <consortium name="US DOE Joint Genome Institute (JGI-PGF)"/>
            <person name="Ivanova N."/>
            <person name="Daum C."/>
            <person name="Lang E."/>
            <person name="Abt B."/>
            <person name="Kopitz M."/>
            <person name="Saunders E."/>
            <person name="Lapidus A."/>
            <person name="Lucas S."/>
            <person name="Glavina Del Rio T."/>
            <person name="Nolan M."/>
            <person name="Tice H."/>
            <person name="Copeland A."/>
            <person name="Cheng J.F."/>
            <person name="Chen F."/>
            <person name="Bruce D."/>
            <person name="Goodwin L."/>
            <person name="Pitluck S."/>
            <person name="Mavromatis K."/>
            <person name="Pati A."/>
            <person name="Mikhailova N."/>
            <person name="Chen A."/>
            <person name="Palaniappan K."/>
            <person name="Land M."/>
            <person name="Hauser L."/>
            <person name="Chang Y.J."/>
            <person name="Jeffries C.D."/>
            <person name="Detter J.C."/>
            <person name="Brettin T."/>
            <person name="Rohde M."/>
            <person name="Goker M."/>
            <person name="Bristow J."/>
            <person name="Markowitz V."/>
            <person name="Eisen J.A."/>
            <person name="Hugenholtz P."/>
            <person name="Kyrpides N.C."/>
            <person name="Klenk H.P."/>
        </authorList>
    </citation>
    <scope>NUCLEOTIDE SEQUENCE [LARGE SCALE GENOMIC DNA]</scope>
    <source>
        <strain evidence="2">DSM 14365 / CIP 107738 / JCM 11303 / AJ 13395 / SMP-2</strain>
    </source>
</reference>